<feature type="transmembrane region" description="Helical" evidence="6">
    <location>
        <begin position="94"/>
        <end position="114"/>
    </location>
</feature>
<gene>
    <name evidence="7" type="ORF">B4119_3849</name>
</gene>
<dbReference type="Proteomes" id="UP000075455">
    <property type="component" value="Unassembled WGS sequence"/>
</dbReference>
<keyword evidence="2" id="KW-1003">Cell membrane</keyword>
<feature type="transmembrane region" description="Helical" evidence="6">
    <location>
        <begin position="71"/>
        <end position="88"/>
    </location>
</feature>
<dbReference type="PANTHER" id="PTHR40035:SF1">
    <property type="entry name" value="ATP SYNTHASE PROTEIN I"/>
    <property type="match status" value="1"/>
</dbReference>
<dbReference type="Pfam" id="PF03899">
    <property type="entry name" value="ATP-synt_I"/>
    <property type="match status" value="1"/>
</dbReference>
<evidence type="ECO:0000256" key="6">
    <source>
        <dbReference type="SAM" id="Phobius"/>
    </source>
</evidence>
<evidence type="ECO:0000256" key="4">
    <source>
        <dbReference type="ARBA" id="ARBA00022989"/>
    </source>
</evidence>
<dbReference type="STRING" id="81408.B4119_3849"/>
<dbReference type="InterPro" id="IPR039072">
    <property type="entry name" value="ATP_synth_I_Bacilli"/>
</dbReference>
<feature type="transmembrane region" description="Helical" evidence="6">
    <location>
        <begin position="32"/>
        <end position="50"/>
    </location>
</feature>
<keyword evidence="4 6" id="KW-1133">Transmembrane helix</keyword>
<evidence type="ECO:0008006" key="9">
    <source>
        <dbReference type="Google" id="ProtNLM"/>
    </source>
</evidence>
<comment type="subcellular location">
    <subcellularLocation>
        <location evidence="1">Cell membrane</location>
        <topology evidence="1">Multi-pass membrane protein</topology>
    </subcellularLocation>
</comment>
<evidence type="ECO:0000313" key="7">
    <source>
        <dbReference type="EMBL" id="KYD19019.1"/>
    </source>
</evidence>
<evidence type="ECO:0000313" key="8">
    <source>
        <dbReference type="Proteomes" id="UP000075455"/>
    </source>
</evidence>
<reference evidence="7 8" key="1">
    <citation type="submission" date="2016-01" db="EMBL/GenBank/DDBJ databases">
        <title>Draft Genome Sequences of Seven Thermophilic Sporeformers Isolated from Foods.</title>
        <authorList>
            <person name="Berendsen E.M."/>
            <person name="Wells-Bennik M.H."/>
            <person name="Krawcyk A.O."/>
            <person name="De Jong A."/>
            <person name="Holsappel S."/>
            <person name="Eijlander R.T."/>
            <person name="Kuipers O.P."/>
        </authorList>
    </citation>
    <scope>NUCLEOTIDE SEQUENCE [LARGE SCALE GENOMIC DNA]</scope>
    <source>
        <strain evidence="7 8">B4119</strain>
    </source>
</reference>
<organism evidence="7 8">
    <name type="scientific">Saccharococcus caldoxylosilyticus</name>
    <dbReference type="NCBI Taxonomy" id="81408"/>
    <lineage>
        <taxon>Bacteria</taxon>
        <taxon>Bacillati</taxon>
        <taxon>Bacillota</taxon>
        <taxon>Bacilli</taxon>
        <taxon>Bacillales</taxon>
        <taxon>Anoxybacillaceae</taxon>
        <taxon>Saccharococcus</taxon>
    </lineage>
</organism>
<dbReference type="PANTHER" id="PTHR40035">
    <property type="entry name" value="ATP SYNTHASE PROTEIN I"/>
    <property type="match status" value="1"/>
</dbReference>
<protein>
    <recommendedName>
        <fullName evidence="9">ATP synthase protein I</fullName>
    </recommendedName>
</protein>
<dbReference type="AlphaFoldDB" id="A0A150M4H9"/>
<evidence type="ECO:0000256" key="2">
    <source>
        <dbReference type="ARBA" id="ARBA00022475"/>
    </source>
</evidence>
<dbReference type="InterPro" id="IPR005598">
    <property type="entry name" value="ATP_synth_I"/>
</dbReference>
<evidence type="ECO:0000256" key="3">
    <source>
        <dbReference type="ARBA" id="ARBA00022692"/>
    </source>
</evidence>
<sequence>MENIIRKLRKYALFLLLMYAAGWGMTDYKTVFLSLFFGAFLGFYSVWLLANRVMKFEQAVAEGKRVRSLGTISRMALAALAAFVTLQFPGYFSIVPVILGLMTPYFVIIIDYFLHIHNEARKRGDY</sequence>
<keyword evidence="5 6" id="KW-0472">Membrane</keyword>
<accession>A0A150M4H9</accession>
<dbReference type="GO" id="GO:0005886">
    <property type="term" value="C:plasma membrane"/>
    <property type="evidence" value="ECO:0007669"/>
    <property type="project" value="UniProtKB-SubCell"/>
</dbReference>
<name>A0A150M4H9_9BACL</name>
<evidence type="ECO:0000256" key="5">
    <source>
        <dbReference type="ARBA" id="ARBA00023136"/>
    </source>
</evidence>
<comment type="caution">
    <text evidence="7">The sequence shown here is derived from an EMBL/GenBank/DDBJ whole genome shotgun (WGS) entry which is preliminary data.</text>
</comment>
<evidence type="ECO:0000256" key="1">
    <source>
        <dbReference type="ARBA" id="ARBA00004651"/>
    </source>
</evidence>
<keyword evidence="3 6" id="KW-0812">Transmembrane</keyword>
<dbReference type="RefSeq" id="WP_061578890.1">
    <property type="nucleotide sequence ID" value="NZ_LQYS01000014.1"/>
</dbReference>
<dbReference type="EMBL" id="LQYS01000014">
    <property type="protein sequence ID" value="KYD19019.1"/>
    <property type="molecule type" value="Genomic_DNA"/>
</dbReference>
<dbReference type="PATRIC" id="fig|81408.3.peg.1369"/>
<proteinExistence type="predicted"/>